<evidence type="ECO:0000313" key="14">
    <source>
        <dbReference type="Proteomes" id="UP000028525"/>
    </source>
</evidence>
<evidence type="ECO:0000256" key="1">
    <source>
        <dbReference type="ARBA" id="ARBA00002290"/>
    </source>
</evidence>
<dbReference type="AlphaFoldDB" id="A0A084JM59"/>
<dbReference type="SUPFAM" id="SSF100920">
    <property type="entry name" value="Heat shock protein 70kD (HSP70), peptide-binding domain"/>
    <property type="match status" value="1"/>
</dbReference>
<dbReference type="Gene3D" id="3.90.640.10">
    <property type="entry name" value="Actin, Chain A, domain 4"/>
    <property type="match status" value="1"/>
</dbReference>
<evidence type="ECO:0000256" key="8">
    <source>
        <dbReference type="ARBA" id="ARBA00023186"/>
    </source>
</evidence>
<dbReference type="GO" id="GO:0005524">
    <property type="term" value="F:ATP binding"/>
    <property type="evidence" value="ECO:0007669"/>
    <property type="project" value="UniProtKB-UniRule"/>
</dbReference>
<keyword evidence="4 9" id="KW-0597">Phosphoprotein</keyword>
<dbReference type="STRING" id="29354.IO98_11095"/>
<dbReference type="FunFam" id="3.30.420.40:FF:000071">
    <property type="entry name" value="Molecular chaperone DnaK"/>
    <property type="match status" value="1"/>
</dbReference>
<dbReference type="SUPFAM" id="SSF53067">
    <property type="entry name" value="Actin-like ATPase domain"/>
    <property type="match status" value="2"/>
</dbReference>
<dbReference type="InterPro" id="IPR012725">
    <property type="entry name" value="Chaperone_DnaK"/>
</dbReference>
<dbReference type="InterPro" id="IPR013126">
    <property type="entry name" value="Hsp_70_fam"/>
</dbReference>
<dbReference type="InterPro" id="IPR029047">
    <property type="entry name" value="HSP70_peptide-bd_sf"/>
</dbReference>
<dbReference type="Gene3D" id="3.30.30.30">
    <property type="match status" value="1"/>
</dbReference>
<dbReference type="Gene3D" id="2.60.34.10">
    <property type="entry name" value="Substrate Binding Domain Of DNAk, Chain A, domain 1"/>
    <property type="match status" value="1"/>
</dbReference>
<dbReference type="Gene3D" id="1.20.1270.10">
    <property type="match status" value="1"/>
</dbReference>
<dbReference type="SUPFAM" id="SSF100934">
    <property type="entry name" value="Heat shock protein 70kD (HSP70), C-terminal subdomain"/>
    <property type="match status" value="1"/>
</dbReference>
<evidence type="ECO:0000256" key="11">
    <source>
        <dbReference type="SAM" id="Coils"/>
    </source>
</evidence>
<dbReference type="Gene3D" id="3.30.420.40">
    <property type="match status" value="3"/>
</dbReference>
<gene>
    <name evidence="9 13" type="primary">dnaK</name>
    <name evidence="13" type="ORF">IO98_11095</name>
</gene>
<dbReference type="NCBIfam" id="TIGR02350">
    <property type="entry name" value="prok_dnaK"/>
    <property type="match status" value="1"/>
</dbReference>
<dbReference type="GO" id="GO:0051082">
    <property type="term" value="F:unfolded protein binding"/>
    <property type="evidence" value="ECO:0007669"/>
    <property type="project" value="InterPro"/>
</dbReference>
<keyword evidence="5 9" id="KW-0547">Nucleotide-binding</keyword>
<dbReference type="HAMAP" id="MF_00332">
    <property type="entry name" value="DnaK"/>
    <property type="match status" value="1"/>
</dbReference>
<evidence type="ECO:0000256" key="4">
    <source>
        <dbReference type="ARBA" id="ARBA00022553"/>
    </source>
</evidence>
<feature type="region of interest" description="Disordered" evidence="12">
    <location>
        <begin position="589"/>
        <end position="620"/>
    </location>
</feature>
<dbReference type="NCBIfam" id="NF001413">
    <property type="entry name" value="PRK00290.1"/>
    <property type="match status" value="1"/>
</dbReference>
<comment type="induction">
    <text evidence="9">By stress conditions e.g. heat shock.</text>
</comment>
<evidence type="ECO:0000256" key="6">
    <source>
        <dbReference type="ARBA" id="ARBA00022840"/>
    </source>
</evidence>
<evidence type="ECO:0000256" key="3">
    <source>
        <dbReference type="ARBA" id="ARBA00014415"/>
    </source>
</evidence>
<dbReference type="PROSITE" id="PS00329">
    <property type="entry name" value="HSP70_2"/>
    <property type="match status" value="1"/>
</dbReference>
<feature type="coiled-coil region" evidence="11">
    <location>
        <begin position="223"/>
        <end position="250"/>
    </location>
</feature>
<comment type="caution">
    <text evidence="13">The sequence shown here is derived from an EMBL/GenBank/DDBJ whole genome shotgun (WGS) entry which is preliminary data.</text>
</comment>
<dbReference type="FunFam" id="2.60.34.10:FF:000014">
    <property type="entry name" value="Chaperone protein DnaK HSP70"/>
    <property type="match status" value="1"/>
</dbReference>
<dbReference type="FunFam" id="1.20.1270.10:FF:000001">
    <property type="entry name" value="Molecular chaperone DnaK"/>
    <property type="match status" value="1"/>
</dbReference>
<keyword evidence="11" id="KW-0175">Coiled coil</keyword>
<evidence type="ECO:0000256" key="5">
    <source>
        <dbReference type="ARBA" id="ARBA00022741"/>
    </source>
</evidence>
<dbReference type="Proteomes" id="UP000028525">
    <property type="component" value="Unassembled WGS sequence"/>
</dbReference>
<keyword evidence="7 9" id="KW-0346">Stress response</keyword>
<dbReference type="GO" id="GO:0140662">
    <property type="term" value="F:ATP-dependent protein folding chaperone"/>
    <property type="evidence" value="ECO:0007669"/>
    <property type="project" value="InterPro"/>
</dbReference>
<dbReference type="InterPro" id="IPR029048">
    <property type="entry name" value="HSP70_C_sf"/>
</dbReference>
<name>A0A084JM59_9FIRM</name>
<evidence type="ECO:0000256" key="9">
    <source>
        <dbReference type="HAMAP-Rule" id="MF_00332"/>
    </source>
</evidence>
<organism evidence="13 14">
    <name type="scientific">Lacrimispora celerecrescens</name>
    <dbReference type="NCBI Taxonomy" id="29354"/>
    <lineage>
        <taxon>Bacteria</taxon>
        <taxon>Bacillati</taxon>
        <taxon>Bacillota</taxon>
        <taxon>Clostridia</taxon>
        <taxon>Lachnospirales</taxon>
        <taxon>Lachnospiraceae</taxon>
        <taxon>Lacrimispora</taxon>
    </lineage>
</organism>
<evidence type="ECO:0000256" key="7">
    <source>
        <dbReference type="ARBA" id="ARBA00023016"/>
    </source>
</evidence>
<dbReference type="CDD" id="cd10234">
    <property type="entry name" value="ASKHA_NBD_HSP70_DnaK-like"/>
    <property type="match status" value="1"/>
</dbReference>
<dbReference type="PROSITE" id="PS00297">
    <property type="entry name" value="HSP70_1"/>
    <property type="match status" value="1"/>
</dbReference>
<comment type="similarity">
    <text evidence="2 9 10">Belongs to the heat shock protein 70 family.</text>
</comment>
<sequence length="620" mass="66232">MGKIIGIDLGTTNSCVAVMEGGKPVVIPNSEGVRTTPSVVAFTKNGERLVGEPAKRQAVTNSDRTISSIKRHIGTDYKVAIDGKNYSPQEISAMILQKLKADAEAYLGEKVTEAVITVPAYFNDAQRQATKDAGKIAGLDVKRIINEPTAAALAYGLDNEKEQKIMVYDLGGGTFDVSIIEIGDGVIEVLSTNGDTRLGGDDFDNRVTQWMVDEFKKAEGVDLSGDKMAMQRLREAAEKAKKELSSATTTNINLPFITATSEGPKHLDINLTRAKFDELTADLIERTAIPVQNALRDAGITAAELGKVLLVGGSTRMLSAQEKVKQLTGKEPSKSLNPDECVAIGASIQGGKLAGDAGAGDILLLDVTPLSLSIETMGGVATRLIERNTTIPTKKSQIFSTAADNQTAVDIHVVQGERQFARDNKTLGQFRLDGIPPARRGVPQIEVTFDIDANGIVNVSAKDLGTGKEQHITITSGSNMSDSDIDKAVKEAAEYEAQDKKRKDGIDARNDADSMVFQTEKALQEVGDKIDANDKASVEADLNALKEAVNRAPIDDMTDAQIEDIKAGREKLMNSAQALFAKVYEQAQAQGGAQGAGPDMGAENATYQDSDVVDGDYKEV</sequence>
<dbReference type="FunFam" id="3.90.640.10:FF:000003">
    <property type="entry name" value="Molecular chaperone DnaK"/>
    <property type="match status" value="1"/>
</dbReference>
<dbReference type="EMBL" id="JPME01000013">
    <property type="protein sequence ID" value="KEZ90043.1"/>
    <property type="molecule type" value="Genomic_DNA"/>
</dbReference>
<dbReference type="PRINTS" id="PR00301">
    <property type="entry name" value="HEATSHOCK70"/>
</dbReference>
<evidence type="ECO:0000256" key="10">
    <source>
        <dbReference type="RuleBase" id="RU003322"/>
    </source>
</evidence>
<evidence type="ECO:0000313" key="13">
    <source>
        <dbReference type="EMBL" id="KEZ90043.1"/>
    </source>
</evidence>
<comment type="function">
    <text evidence="1 9">Acts as a chaperone.</text>
</comment>
<dbReference type="InterPro" id="IPR043129">
    <property type="entry name" value="ATPase_NBD"/>
</dbReference>
<feature type="modified residue" description="Phosphothreonine; by autocatalysis" evidence="9">
    <location>
        <position position="174"/>
    </location>
</feature>
<dbReference type="OrthoDB" id="9766019at2"/>
<protein>
    <recommendedName>
        <fullName evidence="3 9">Chaperone protein DnaK</fullName>
    </recommendedName>
    <alternativeName>
        <fullName evidence="9">HSP70</fullName>
    </alternativeName>
    <alternativeName>
        <fullName evidence="9">Heat shock 70 kDa protein</fullName>
    </alternativeName>
    <alternativeName>
        <fullName evidence="9">Heat shock protein 70</fullName>
    </alternativeName>
</protein>
<reference evidence="13 14" key="1">
    <citation type="submission" date="2014-07" db="EMBL/GenBank/DDBJ databases">
        <title>Draft genome of Clostridium celerecrescens 152B isolated from sediments associated with methane hydrate from Krishna Godavari basin.</title>
        <authorList>
            <person name="Honkalas V.S."/>
            <person name="Dabir A.P."/>
            <person name="Arora P."/>
            <person name="Dhakephalkar P.K."/>
        </authorList>
    </citation>
    <scope>NUCLEOTIDE SEQUENCE [LARGE SCALE GENOMIC DNA]</scope>
    <source>
        <strain evidence="13 14">152B</strain>
    </source>
</reference>
<proteinExistence type="evidence at transcript level"/>
<evidence type="ECO:0000256" key="12">
    <source>
        <dbReference type="SAM" id="MobiDB-lite"/>
    </source>
</evidence>
<accession>A0A084JM59</accession>
<keyword evidence="14" id="KW-1185">Reference proteome</keyword>
<evidence type="ECO:0000256" key="2">
    <source>
        <dbReference type="ARBA" id="ARBA00007381"/>
    </source>
</evidence>
<keyword evidence="8 9" id="KW-0143">Chaperone</keyword>
<dbReference type="RefSeq" id="WP_038280949.1">
    <property type="nucleotide sequence ID" value="NZ_JPME01000013.1"/>
</dbReference>
<dbReference type="Pfam" id="PF00012">
    <property type="entry name" value="HSP70"/>
    <property type="match status" value="1"/>
</dbReference>
<dbReference type="InterPro" id="IPR018181">
    <property type="entry name" value="Heat_shock_70_CS"/>
</dbReference>
<dbReference type="PANTHER" id="PTHR19375">
    <property type="entry name" value="HEAT SHOCK PROTEIN 70KDA"/>
    <property type="match status" value="1"/>
</dbReference>
<keyword evidence="6 9" id="KW-0067">ATP-binding</keyword>